<name>A0AAD7UJV6_9STRA</name>
<feature type="region of interest" description="Disordered" evidence="6">
    <location>
        <begin position="260"/>
        <end position="283"/>
    </location>
</feature>
<dbReference type="PANTHER" id="PTHR10430:SF16">
    <property type="entry name" value="PEROXIREDOXIN-5, MITOCHONDRIAL"/>
    <property type="match status" value="1"/>
</dbReference>
<dbReference type="PANTHER" id="PTHR10430">
    <property type="entry name" value="PEROXIREDOXIN"/>
    <property type="match status" value="1"/>
</dbReference>
<dbReference type="GO" id="GO:0042744">
    <property type="term" value="P:hydrogen peroxide catabolic process"/>
    <property type="evidence" value="ECO:0007669"/>
    <property type="project" value="TreeGrafter"/>
</dbReference>
<proteinExistence type="inferred from homology"/>
<feature type="domain" description="Thioredoxin" evidence="7">
    <location>
        <begin position="37"/>
        <end position="211"/>
    </location>
</feature>
<dbReference type="AlphaFoldDB" id="A0AAD7UJV6"/>
<dbReference type="InterPro" id="IPR013766">
    <property type="entry name" value="Thioredoxin_domain"/>
</dbReference>
<evidence type="ECO:0000256" key="2">
    <source>
        <dbReference type="ARBA" id="ARBA00022559"/>
    </source>
</evidence>
<evidence type="ECO:0000256" key="6">
    <source>
        <dbReference type="SAM" id="MobiDB-lite"/>
    </source>
</evidence>
<sequence>MVGAKWFVFLGGASCLSRVDRMLGRLRQKEPTKLVPIKVGAQLPAVDVEDVQPGEGEVILSLPVSTDELFGPGSGKAILFGLPGAFTPTCSDVHVPGFVRLRSKFERAGVRTIACTSENDRFVLSAWNTTMEGCAGVPNTNVKFLADADAALATALGLREDMGFGIGVRTSRFALVLDDGIVTHVATDPGMNVCNATSAEKILEFIDPDLAKASSLASVSPAVAGGLFAALLAAAAAVTLSPSILPTTTTTTTTTIPVNAVRGGAGASKGAPPKEVMKSIPSLGDMKDALRGLSYAPTK</sequence>
<accession>A0AAD7UJV6</accession>
<organism evidence="8 9">
    <name type="scientific">Chrysophaeum taylorii</name>
    <dbReference type="NCBI Taxonomy" id="2483200"/>
    <lineage>
        <taxon>Eukaryota</taxon>
        <taxon>Sar</taxon>
        <taxon>Stramenopiles</taxon>
        <taxon>Ochrophyta</taxon>
        <taxon>Pelagophyceae</taxon>
        <taxon>Pelagomonadales</taxon>
        <taxon>Pelagomonadaceae</taxon>
        <taxon>Chrysophaeum</taxon>
    </lineage>
</organism>
<keyword evidence="9" id="KW-1185">Reference proteome</keyword>
<keyword evidence="4" id="KW-0560">Oxidoreductase</keyword>
<evidence type="ECO:0000313" key="8">
    <source>
        <dbReference type="EMBL" id="KAJ8607112.1"/>
    </source>
</evidence>
<evidence type="ECO:0000256" key="5">
    <source>
        <dbReference type="PIRSR" id="PIRSR637944-1"/>
    </source>
</evidence>
<evidence type="ECO:0000259" key="7">
    <source>
        <dbReference type="PROSITE" id="PS51352"/>
    </source>
</evidence>
<dbReference type="InterPro" id="IPR036249">
    <property type="entry name" value="Thioredoxin-like_sf"/>
</dbReference>
<dbReference type="Pfam" id="PF08534">
    <property type="entry name" value="Redoxin"/>
    <property type="match status" value="1"/>
</dbReference>
<evidence type="ECO:0000256" key="1">
    <source>
        <dbReference type="ARBA" id="ARBA00010505"/>
    </source>
</evidence>
<evidence type="ECO:0000313" key="9">
    <source>
        <dbReference type="Proteomes" id="UP001230188"/>
    </source>
</evidence>
<gene>
    <name evidence="8" type="ORF">CTAYLR_009161</name>
</gene>
<dbReference type="InterPro" id="IPR013740">
    <property type="entry name" value="Redoxin"/>
</dbReference>
<dbReference type="GO" id="GO:0034599">
    <property type="term" value="P:cellular response to oxidative stress"/>
    <property type="evidence" value="ECO:0007669"/>
    <property type="project" value="InterPro"/>
</dbReference>
<dbReference type="InterPro" id="IPR037944">
    <property type="entry name" value="PRX5-like"/>
</dbReference>
<keyword evidence="3" id="KW-0049">Antioxidant</keyword>
<dbReference type="Proteomes" id="UP001230188">
    <property type="component" value="Unassembled WGS sequence"/>
</dbReference>
<comment type="caution">
    <text evidence="8">The sequence shown here is derived from an EMBL/GenBank/DDBJ whole genome shotgun (WGS) entry which is preliminary data.</text>
</comment>
<dbReference type="Gene3D" id="3.40.30.10">
    <property type="entry name" value="Glutaredoxin"/>
    <property type="match status" value="1"/>
</dbReference>
<comment type="similarity">
    <text evidence="1">Belongs to the peroxiredoxin family. Prx5 subfamily.</text>
</comment>
<dbReference type="GO" id="GO:0008379">
    <property type="term" value="F:thioredoxin peroxidase activity"/>
    <property type="evidence" value="ECO:0007669"/>
    <property type="project" value="InterPro"/>
</dbReference>
<dbReference type="PROSITE" id="PS51352">
    <property type="entry name" value="THIOREDOXIN_2"/>
    <property type="match status" value="1"/>
</dbReference>
<reference evidence="8" key="1">
    <citation type="submission" date="2023-01" db="EMBL/GenBank/DDBJ databases">
        <title>Metagenome sequencing of chrysophaentin producing Chrysophaeum taylorii.</title>
        <authorList>
            <person name="Davison J."/>
            <person name="Bewley C."/>
        </authorList>
    </citation>
    <scope>NUCLEOTIDE SEQUENCE</scope>
    <source>
        <strain evidence="8">NIES-1699</strain>
    </source>
</reference>
<feature type="active site" description="Cysteine sulfenic acid (-SOH) intermediate" evidence="5">
    <location>
        <position position="90"/>
    </location>
</feature>
<evidence type="ECO:0000256" key="3">
    <source>
        <dbReference type="ARBA" id="ARBA00022862"/>
    </source>
</evidence>
<keyword evidence="2" id="KW-0575">Peroxidase</keyword>
<dbReference type="SUPFAM" id="SSF52833">
    <property type="entry name" value="Thioredoxin-like"/>
    <property type="match status" value="1"/>
</dbReference>
<evidence type="ECO:0000256" key="4">
    <source>
        <dbReference type="ARBA" id="ARBA00023002"/>
    </source>
</evidence>
<dbReference type="GO" id="GO:0045454">
    <property type="term" value="P:cell redox homeostasis"/>
    <property type="evidence" value="ECO:0007669"/>
    <property type="project" value="TreeGrafter"/>
</dbReference>
<protein>
    <recommendedName>
        <fullName evidence="7">Thioredoxin domain-containing protein</fullName>
    </recommendedName>
</protein>
<dbReference type="GO" id="GO:0005737">
    <property type="term" value="C:cytoplasm"/>
    <property type="evidence" value="ECO:0007669"/>
    <property type="project" value="TreeGrafter"/>
</dbReference>
<dbReference type="EMBL" id="JAQMWT010000232">
    <property type="protein sequence ID" value="KAJ8607112.1"/>
    <property type="molecule type" value="Genomic_DNA"/>
</dbReference>